<evidence type="ECO:0000256" key="6">
    <source>
        <dbReference type="ARBA" id="ARBA00022618"/>
    </source>
</evidence>
<evidence type="ECO:0000259" key="15">
    <source>
        <dbReference type="SMART" id="SM01349"/>
    </source>
</evidence>
<evidence type="ECO:0000256" key="7">
    <source>
        <dbReference type="ARBA" id="ARBA00022737"/>
    </source>
</evidence>
<dbReference type="EMBL" id="JAXCGZ010009483">
    <property type="protein sequence ID" value="KAK7077047.1"/>
    <property type="molecule type" value="Genomic_DNA"/>
</dbReference>
<dbReference type="FunFam" id="1.25.10.10:FF:000052">
    <property type="entry name" value="Cytoskeleton associated protein 5"/>
    <property type="match status" value="1"/>
</dbReference>
<dbReference type="FunFam" id="1.25.10.10:FF:000019">
    <property type="entry name" value="Cytoskeleton-associated protein 5"/>
    <property type="match status" value="1"/>
</dbReference>
<evidence type="ECO:0000256" key="13">
    <source>
        <dbReference type="ARBA" id="ARBA00025722"/>
    </source>
</evidence>
<keyword evidence="9" id="KW-0995">Kinetochore</keyword>
<dbReference type="Pfam" id="PF21040">
    <property type="entry name" value="CEP104-like_TOG"/>
    <property type="match status" value="1"/>
</dbReference>
<evidence type="ECO:0000256" key="9">
    <source>
        <dbReference type="ARBA" id="ARBA00022838"/>
    </source>
</evidence>
<evidence type="ECO:0000256" key="1">
    <source>
        <dbReference type="ARBA" id="ARBA00004300"/>
    </source>
</evidence>
<feature type="region of interest" description="Disordered" evidence="14">
    <location>
        <begin position="341"/>
        <end position="396"/>
    </location>
</feature>
<dbReference type="GO" id="GO:0051301">
    <property type="term" value="P:cell division"/>
    <property type="evidence" value="ECO:0007669"/>
    <property type="project" value="UniProtKB-KW"/>
</dbReference>
<keyword evidence="11" id="KW-0131">Cell cycle</keyword>
<evidence type="ECO:0000256" key="8">
    <source>
        <dbReference type="ARBA" id="ARBA00022776"/>
    </source>
</evidence>
<dbReference type="GO" id="GO:0051231">
    <property type="term" value="P:spindle elongation"/>
    <property type="evidence" value="ECO:0007669"/>
    <property type="project" value="UniProtKB-ARBA"/>
</dbReference>
<evidence type="ECO:0000256" key="4">
    <source>
        <dbReference type="ARBA" id="ARBA00022454"/>
    </source>
</evidence>
<gene>
    <name evidence="16" type="ORF">SK128_006638</name>
</gene>
<dbReference type="Pfam" id="PF21041">
    <property type="entry name" value="XMAP215_CLASP_TOG"/>
    <property type="match status" value="4"/>
</dbReference>
<comment type="subcellular location">
    <subcellularLocation>
        <location evidence="2">Chromosome</location>
        <location evidence="2">Centromere</location>
        <location evidence="2">Kinetochore</location>
    </subcellularLocation>
    <subcellularLocation>
        <location evidence="1">Cytoplasm</location>
        <location evidence="1">Cytoskeleton</location>
        <location evidence="1">Microtubule organizing center</location>
        <location evidence="1">Centrosome</location>
    </subcellularLocation>
    <subcellularLocation>
        <location evidence="3">Cytoplasm</location>
        <location evidence="3">Cytoskeleton</location>
        <location evidence="3">Spindle pole</location>
    </subcellularLocation>
</comment>
<evidence type="ECO:0000256" key="14">
    <source>
        <dbReference type="SAM" id="MobiDB-lite"/>
    </source>
</evidence>
<dbReference type="GO" id="GO:0005813">
    <property type="term" value="C:centrosome"/>
    <property type="evidence" value="ECO:0007669"/>
    <property type="project" value="UniProtKB-SubCell"/>
</dbReference>
<evidence type="ECO:0000313" key="17">
    <source>
        <dbReference type="Proteomes" id="UP001381693"/>
    </source>
</evidence>
<evidence type="ECO:0000256" key="3">
    <source>
        <dbReference type="ARBA" id="ARBA00004647"/>
    </source>
</evidence>
<keyword evidence="8" id="KW-0498">Mitosis</keyword>
<evidence type="ECO:0000256" key="12">
    <source>
        <dbReference type="ARBA" id="ARBA00023328"/>
    </source>
</evidence>
<sequence>MHTLLEDRDKNVREESKKLVIELYRWIGQALKQQMSSIKPIQIQELEAEFEKLGNEKTVQTRFLRSQQELKAKMEAQGEEEEEEGGEEEDEAPEIDVYDSLTPVDILSKLPKDFYEKMEDKKWKERKEAVDILLPLTQSPRLEAGDYHELMKVLRKMIGKDTNVMIVAQAGLCIAGLAKGLKKKFVPFALSFTETILEKFKEKKTNVVTALREAIDAVYLTTTLESIQEVVCAALNNKNPTVKAETAAFLGRALCYCTPTILNKKLLKAITTELLKTLNESDATVREQSAVALGTALKVVGEKIMMAFINDVDDLKMQKIKEASEQAELKVKVAAPKAKKVVKKEMKSESSSSSAPPSKVVKGGARPATTGGTARGKKPGGKGGGGGGGGAGPSVDECRELELSIEEAIEKAGEVLPEDVISGLTDSNWKTRLEAMESFNNTVQGLSRNEIPTQALVRILAQKPGFKDNNFQVLKLRLEALKIIAESSDFTRRSGEICLQELVEKLADSKNGPLSGEVLISIAESATLQWVGAEVMARAFEQKNPKIQEVALKWMSDAILEFGFILQPMTLISDIKKALAHTNPGVRTAGISLCGTIYLYMGAALRVFFVDEKPALLHQIDEEFEKKSHETAPAPSRGMKHTGSTENDGDIEPDNVDTGQQNLNAQDMIPRVNISEQLSSNLFSELADKNWKVRNEALQKVSNILTDAKFIKGDIDELPAALCSRMNDSNKNIAIEALRITALLSTALGANCKPHTRTIVPGMLTALGDSKQNIRQQALSTLNSWVEQTGLKEVLDGEVFVDALKTGSPFLKAELFIWMSEKLKDAPAKSVNKEELHACTQYLFMALEDRNADVRKASSEAVLPFMIHLGYDGMAKHTGKVKPSSKNTVMQALEKAKPNLPARPQSRPKGGVGGVSSGASGGRGGGIGERQGSTASAVSAGRGTSAVGKRGMRAPSATRTGSSSTRKDAEDVDTSPLLQVNNMKQQRATDEQRLRVLRWDFTTPRPEFITQLKDQMTTAGMNRLLVANMFHQDFKFHIKAIDGLCEDLNSNLPACIANLDLVLKWLTIRFFDTNPSVIIKAMDYLKQVFQFVSEEDYHLMDFEAYSFLPFLITKFGDPKDSIRGSARNIAKLICNIYPASKVSPYMMDGLKAKNARQRAECLEALGNLIEIYGMSVCQPSPGAALKEVAKQIADRDNSVRNASLNVLVQVYFREGEKVFKLVGNLSDKDMCLLEERIKRAAKNRPVIKKPPIEAVVPTVRGGSTSGGVGGRVNRVTPTLAQPAPVLMRNREGADGAAAGVEQNSLFKKYGVRNQQQQQANANTHFKIDYSLIEKLLEDGDSSGRPQYNLEEVPDLNSLLTYTVVCPTPASRYYT</sequence>
<keyword evidence="5" id="KW-0963">Cytoplasm</keyword>
<feature type="domain" description="TOG" evidence="15">
    <location>
        <begin position="1007"/>
        <end position="1246"/>
    </location>
</feature>
<feature type="compositionally biased region" description="Gly residues" evidence="14">
    <location>
        <begin position="381"/>
        <end position="392"/>
    </location>
</feature>
<dbReference type="InterPro" id="IPR034085">
    <property type="entry name" value="TOG"/>
</dbReference>
<evidence type="ECO:0000256" key="11">
    <source>
        <dbReference type="ARBA" id="ARBA00023306"/>
    </source>
</evidence>
<dbReference type="SUPFAM" id="SSF48371">
    <property type="entry name" value="ARM repeat"/>
    <property type="match status" value="2"/>
</dbReference>
<feature type="domain" description="TOG" evidence="15">
    <location>
        <begin position="99"/>
        <end position="337"/>
    </location>
</feature>
<feature type="compositionally biased region" description="Low complexity" evidence="14">
    <location>
        <begin position="349"/>
        <end position="372"/>
    </location>
</feature>
<dbReference type="PANTHER" id="PTHR12609">
    <property type="entry name" value="MICROTUBULE ASSOCIATED PROTEIN XMAP215"/>
    <property type="match status" value="1"/>
</dbReference>
<keyword evidence="4" id="KW-0158">Chromosome</keyword>
<comment type="similarity">
    <text evidence="13">Belongs to the TOG/XMAP215 family.</text>
</comment>
<dbReference type="GO" id="GO:0061863">
    <property type="term" value="F:microtubule plus end polymerase"/>
    <property type="evidence" value="ECO:0007669"/>
    <property type="project" value="InterPro"/>
</dbReference>
<evidence type="ECO:0000256" key="5">
    <source>
        <dbReference type="ARBA" id="ARBA00022490"/>
    </source>
</evidence>
<dbReference type="FunFam" id="1.25.10.10:FF:000068">
    <property type="entry name" value="cytoskeleton-associated protein 5 isoform X1"/>
    <property type="match status" value="1"/>
</dbReference>
<evidence type="ECO:0000313" key="16">
    <source>
        <dbReference type="EMBL" id="KAK7077047.1"/>
    </source>
</evidence>
<feature type="compositionally biased region" description="Acidic residues" evidence="14">
    <location>
        <begin position="77"/>
        <end position="95"/>
    </location>
</feature>
<organism evidence="16 17">
    <name type="scientific">Halocaridina rubra</name>
    <name type="common">Hawaiian red shrimp</name>
    <dbReference type="NCBI Taxonomy" id="373956"/>
    <lineage>
        <taxon>Eukaryota</taxon>
        <taxon>Metazoa</taxon>
        <taxon>Ecdysozoa</taxon>
        <taxon>Arthropoda</taxon>
        <taxon>Crustacea</taxon>
        <taxon>Multicrustacea</taxon>
        <taxon>Malacostraca</taxon>
        <taxon>Eumalacostraca</taxon>
        <taxon>Eucarida</taxon>
        <taxon>Decapoda</taxon>
        <taxon>Pleocyemata</taxon>
        <taxon>Caridea</taxon>
        <taxon>Atyoidea</taxon>
        <taxon>Atyidae</taxon>
        <taxon>Halocaridina</taxon>
    </lineage>
</organism>
<dbReference type="FunFam" id="1.25.10.10:FF:000050">
    <property type="entry name" value="Cytoskeleton-associated protein 5 isoform X1"/>
    <property type="match status" value="1"/>
</dbReference>
<feature type="region of interest" description="Disordered" evidence="14">
    <location>
        <begin position="626"/>
        <end position="661"/>
    </location>
</feature>
<feature type="compositionally biased region" description="Polar residues" evidence="14">
    <location>
        <begin position="976"/>
        <end position="986"/>
    </location>
</feature>
<reference evidence="16 17" key="1">
    <citation type="submission" date="2023-11" db="EMBL/GenBank/DDBJ databases">
        <title>Halocaridina rubra genome assembly.</title>
        <authorList>
            <person name="Smith C."/>
        </authorList>
    </citation>
    <scope>NUCLEOTIDE SEQUENCE [LARGE SCALE GENOMIC DNA]</scope>
    <source>
        <strain evidence="16">EP-1</strain>
        <tissue evidence="16">Whole</tissue>
    </source>
</reference>
<accession>A0AAN9AB05</accession>
<proteinExistence type="inferred from homology"/>
<keyword evidence="17" id="KW-1185">Reference proteome</keyword>
<keyword evidence="10" id="KW-0206">Cytoskeleton</keyword>
<keyword evidence="12" id="KW-0137">Centromere</keyword>
<dbReference type="InterPro" id="IPR016024">
    <property type="entry name" value="ARM-type_fold"/>
</dbReference>
<evidence type="ECO:0000256" key="10">
    <source>
        <dbReference type="ARBA" id="ARBA00023212"/>
    </source>
</evidence>
<dbReference type="GO" id="GO:0005874">
    <property type="term" value="C:microtubule"/>
    <property type="evidence" value="ECO:0007669"/>
    <property type="project" value="UniProtKB-ARBA"/>
</dbReference>
<dbReference type="InterPro" id="IPR011989">
    <property type="entry name" value="ARM-like"/>
</dbReference>
<dbReference type="Gene3D" id="1.25.10.10">
    <property type="entry name" value="Leucine-rich Repeat Variant"/>
    <property type="match status" value="5"/>
</dbReference>
<protein>
    <recommendedName>
        <fullName evidence="15">TOG domain-containing protein</fullName>
    </recommendedName>
</protein>
<dbReference type="InterPro" id="IPR048491">
    <property type="entry name" value="XMAP215_CLASP_TOG"/>
</dbReference>
<comment type="caution">
    <text evidence="16">The sequence shown here is derived from an EMBL/GenBank/DDBJ whole genome shotgun (WGS) entry which is preliminary data.</text>
</comment>
<dbReference type="Proteomes" id="UP001381693">
    <property type="component" value="Unassembled WGS sequence"/>
</dbReference>
<dbReference type="InterPro" id="IPR045110">
    <property type="entry name" value="XMAP215"/>
</dbReference>
<dbReference type="GO" id="GO:0051010">
    <property type="term" value="F:microtubule plus-end binding"/>
    <property type="evidence" value="ECO:0007669"/>
    <property type="project" value="InterPro"/>
</dbReference>
<feature type="domain" description="TOG" evidence="15">
    <location>
        <begin position="402"/>
        <end position="634"/>
    </location>
</feature>
<dbReference type="GO" id="GO:0030951">
    <property type="term" value="P:establishment or maintenance of microtubule cytoskeleton polarity"/>
    <property type="evidence" value="ECO:0007669"/>
    <property type="project" value="InterPro"/>
</dbReference>
<feature type="compositionally biased region" description="Gly residues" evidence="14">
    <location>
        <begin position="910"/>
        <end position="929"/>
    </location>
</feature>
<keyword evidence="7" id="KW-0677">Repeat</keyword>
<dbReference type="GO" id="GO:0046785">
    <property type="term" value="P:microtubule polymerization"/>
    <property type="evidence" value="ECO:0007669"/>
    <property type="project" value="InterPro"/>
</dbReference>
<dbReference type="GO" id="GO:0000922">
    <property type="term" value="C:spindle pole"/>
    <property type="evidence" value="ECO:0007669"/>
    <property type="project" value="UniProtKB-SubCell"/>
</dbReference>
<dbReference type="SMART" id="SM01349">
    <property type="entry name" value="TOG"/>
    <property type="match status" value="4"/>
</dbReference>
<feature type="domain" description="TOG" evidence="15">
    <location>
        <begin position="667"/>
        <end position="902"/>
    </location>
</feature>
<name>A0AAN9AB05_HALRR</name>
<dbReference type="GO" id="GO:0000776">
    <property type="term" value="C:kinetochore"/>
    <property type="evidence" value="ECO:0007669"/>
    <property type="project" value="UniProtKB-KW"/>
</dbReference>
<feature type="region of interest" description="Disordered" evidence="14">
    <location>
        <begin position="70"/>
        <end position="95"/>
    </location>
</feature>
<keyword evidence="6" id="KW-0132">Cell division</keyword>
<feature type="region of interest" description="Disordered" evidence="14">
    <location>
        <begin position="895"/>
        <end position="986"/>
    </location>
</feature>
<evidence type="ECO:0000256" key="2">
    <source>
        <dbReference type="ARBA" id="ARBA00004629"/>
    </source>
</evidence>